<dbReference type="AlphaFoldDB" id="A0A812NII1"/>
<protein>
    <submittedName>
        <fullName evidence="1">Uncharacterized protein</fullName>
    </submittedName>
</protein>
<dbReference type="Proteomes" id="UP000604046">
    <property type="component" value="Unassembled WGS sequence"/>
</dbReference>
<evidence type="ECO:0000313" key="2">
    <source>
        <dbReference type="Proteomes" id="UP000604046"/>
    </source>
</evidence>
<name>A0A812NII1_9DINO</name>
<comment type="caution">
    <text evidence="1">The sequence shown here is derived from an EMBL/GenBank/DDBJ whole genome shotgun (WGS) entry which is preliminary data.</text>
</comment>
<dbReference type="EMBL" id="CAJNDS010002076">
    <property type="protein sequence ID" value="CAE7307307.1"/>
    <property type="molecule type" value="Genomic_DNA"/>
</dbReference>
<proteinExistence type="predicted"/>
<organism evidence="1 2">
    <name type="scientific">Symbiodinium natans</name>
    <dbReference type="NCBI Taxonomy" id="878477"/>
    <lineage>
        <taxon>Eukaryota</taxon>
        <taxon>Sar</taxon>
        <taxon>Alveolata</taxon>
        <taxon>Dinophyceae</taxon>
        <taxon>Suessiales</taxon>
        <taxon>Symbiodiniaceae</taxon>
        <taxon>Symbiodinium</taxon>
    </lineage>
</organism>
<keyword evidence="2" id="KW-1185">Reference proteome</keyword>
<sequence length="105" mass="11438">MAMPKLREVKPKSQRAKEQMADTCSICLSRGLGAPCRTQSIPQIPLPRRHSRLSTAAGNGNATSSDIILPSTADCCKADFCTDLLLCGLRCQSVDRKWGTRVSYP</sequence>
<reference evidence="1" key="1">
    <citation type="submission" date="2021-02" db="EMBL/GenBank/DDBJ databases">
        <authorList>
            <person name="Dougan E. K."/>
            <person name="Rhodes N."/>
            <person name="Thang M."/>
            <person name="Chan C."/>
        </authorList>
    </citation>
    <scope>NUCLEOTIDE SEQUENCE</scope>
</reference>
<gene>
    <name evidence="1" type="ORF">SNAT2548_LOCUS16143</name>
</gene>
<accession>A0A812NII1</accession>
<evidence type="ECO:0000313" key="1">
    <source>
        <dbReference type="EMBL" id="CAE7307307.1"/>
    </source>
</evidence>